<gene>
    <name evidence="7" type="ORF">VIN30_00025</name>
</gene>
<evidence type="ECO:0000256" key="3">
    <source>
        <dbReference type="ARBA" id="ARBA00022989"/>
    </source>
</evidence>
<proteinExistence type="predicted"/>
<feature type="transmembrane region" description="Helical" evidence="5">
    <location>
        <begin position="294"/>
        <end position="315"/>
    </location>
</feature>
<dbReference type="InterPro" id="IPR011701">
    <property type="entry name" value="MFS"/>
</dbReference>
<dbReference type="PANTHER" id="PTHR11360">
    <property type="entry name" value="MONOCARBOXYLATE TRANSPORTER"/>
    <property type="match status" value="1"/>
</dbReference>
<dbReference type="Pfam" id="PF07690">
    <property type="entry name" value="MFS_1"/>
    <property type="match status" value="1"/>
</dbReference>
<keyword evidence="2 5" id="KW-0812">Transmembrane</keyword>
<feature type="transmembrane region" description="Helical" evidence="5">
    <location>
        <begin position="104"/>
        <end position="126"/>
    </location>
</feature>
<keyword evidence="8" id="KW-1185">Reference proteome</keyword>
<dbReference type="Proteomes" id="UP001349994">
    <property type="component" value="Unassembled WGS sequence"/>
</dbReference>
<dbReference type="PANTHER" id="PTHR11360:SF290">
    <property type="entry name" value="MONOCARBOXYLATE MFS PERMEASE"/>
    <property type="match status" value="1"/>
</dbReference>
<comment type="subcellular location">
    <subcellularLocation>
        <location evidence="1">Cell membrane</location>
        <topology evidence="1">Multi-pass membrane protein</topology>
    </subcellularLocation>
</comment>
<reference evidence="7 8" key="1">
    <citation type="submission" date="2024-01" db="EMBL/GenBank/DDBJ databases">
        <title>novel species in genus Adlercreutzia.</title>
        <authorList>
            <person name="Liu X."/>
        </authorList>
    </citation>
    <scope>NUCLEOTIDE SEQUENCE [LARGE SCALE GENOMIC DNA]</scope>
    <source>
        <strain evidence="7 8">R7</strain>
    </source>
</reference>
<feature type="transmembrane region" description="Helical" evidence="5">
    <location>
        <begin position="138"/>
        <end position="163"/>
    </location>
</feature>
<evidence type="ECO:0000256" key="4">
    <source>
        <dbReference type="ARBA" id="ARBA00023136"/>
    </source>
</evidence>
<accession>A0ABU6IEH1</accession>
<feature type="transmembrane region" description="Helical" evidence="5">
    <location>
        <begin position="321"/>
        <end position="343"/>
    </location>
</feature>
<feature type="transmembrane region" description="Helical" evidence="5">
    <location>
        <begin position="231"/>
        <end position="256"/>
    </location>
</feature>
<feature type="transmembrane region" description="Helical" evidence="5">
    <location>
        <begin position="48"/>
        <end position="68"/>
    </location>
</feature>
<dbReference type="InterPro" id="IPR020846">
    <property type="entry name" value="MFS_dom"/>
</dbReference>
<comment type="caution">
    <text evidence="7">The sequence shown here is derived from an EMBL/GenBank/DDBJ whole genome shotgun (WGS) entry which is preliminary data.</text>
</comment>
<feature type="transmembrane region" description="Helical" evidence="5">
    <location>
        <begin position="169"/>
        <end position="188"/>
    </location>
</feature>
<protein>
    <submittedName>
        <fullName evidence="7">MFS transporter</fullName>
    </submittedName>
</protein>
<dbReference type="EMBL" id="JAYMFF010000001">
    <property type="protein sequence ID" value="MEC4174837.1"/>
    <property type="molecule type" value="Genomic_DNA"/>
</dbReference>
<dbReference type="InterPro" id="IPR036259">
    <property type="entry name" value="MFS_trans_sf"/>
</dbReference>
<feature type="transmembrane region" description="Helical" evidence="5">
    <location>
        <begin position="355"/>
        <end position="377"/>
    </location>
</feature>
<dbReference type="RefSeq" id="WP_338208241.1">
    <property type="nucleotide sequence ID" value="NZ_JAYMFF010000001.1"/>
</dbReference>
<evidence type="ECO:0000256" key="5">
    <source>
        <dbReference type="SAM" id="Phobius"/>
    </source>
</evidence>
<feature type="transmembrane region" description="Helical" evidence="5">
    <location>
        <begin position="383"/>
        <end position="405"/>
    </location>
</feature>
<dbReference type="InterPro" id="IPR050327">
    <property type="entry name" value="Proton-linked_MCT"/>
</dbReference>
<name>A0ABU6IEH1_9ACTN</name>
<feature type="transmembrane region" description="Helical" evidence="5">
    <location>
        <begin position="80"/>
        <end position="98"/>
    </location>
</feature>
<feature type="transmembrane region" description="Helical" evidence="5">
    <location>
        <begin position="268"/>
        <end position="287"/>
    </location>
</feature>
<evidence type="ECO:0000256" key="1">
    <source>
        <dbReference type="ARBA" id="ARBA00004651"/>
    </source>
</evidence>
<evidence type="ECO:0000313" key="7">
    <source>
        <dbReference type="EMBL" id="MEC4174837.1"/>
    </source>
</evidence>
<evidence type="ECO:0000259" key="6">
    <source>
        <dbReference type="PROSITE" id="PS50850"/>
    </source>
</evidence>
<feature type="domain" description="Major facilitator superfamily (MFS) profile" evidence="6">
    <location>
        <begin position="13"/>
        <end position="410"/>
    </location>
</feature>
<sequence>MSQGTKRYAYLALASICIMQVIWVGIGWNSLSLYAAPITEEWGISRAAFMLTITLVAACNTIVSMFFYGQLAEKLGLRKLIIVGGVLCTAGLAVFSFAEGIPLLYLAGVLFGTGCALLNNNAVNAVCNAWFQKNTGTYMSIASTFGSVAGIVAATAVAALILVTGWRPSLLVIAAISVVGMVVCFILYKGSPDQLGVAPMGADEAGSQGGAASAAEETGPSYSEMLKTGKFWALAIVMLIVGVVGYAILANIPLLVGDFGFPELSGTALSVALAASAICLIPFGRVLDKLGSRVMIAICFAFLIVAMVIMMIGAVSLPMVYVVAALVGAAYDMCMTAPGIAVMDAFGRKDYAKKMGTLCGFCYAGVALGPTVMNVFFDLGGGSYTTAFIAFIVLAVIGIVAIFPLTNRAKVQ</sequence>
<keyword evidence="3 5" id="KW-1133">Transmembrane helix</keyword>
<dbReference type="InterPro" id="IPR005829">
    <property type="entry name" value="Sugar_transporter_CS"/>
</dbReference>
<organism evidence="7 8">
    <name type="scientific">Adlercreutzia wanghongyangiae</name>
    <dbReference type="NCBI Taxonomy" id="3111451"/>
    <lineage>
        <taxon>Bacteria</taxon>
        <taxon>Bacillati</taxon>
        <taxon>Actinomycetota</taxon>
        <taxon>Coriobacteriia</taxon>
        <taxon>Eggerthellales</taxon>
        <taxon>Eggerthellaceae</taxon>
        <taxon>Adlercreutzia</taxon>
    </lineage>
</organism>
<evidence type="ECO:0000256" key="2">
    <source>
        <dbReference type="ARBA" id="ARBA00022692"/>
    </source>
</evidence>
<evidence type="ECO:0000313" key="8">
    <source>
        <dbReference type="Proteomes" id="UP001349994"/>
    </source>
</evidence>
<dbReference type="Gene3D" id="1.20.1250.20">
    <property type="entry name" value="MFS general substrate transporter like domains"/>
    <property type="match status" value="1"/>
</dbReference>
<keyword evidence="4 5" id="KW-0472">Membrane</keyword>
<dbReference type="PROSITE" id="PS50850">
    <property type="entry name" value="MFS"/>
    <property type="match status" value="1"/>
</dbReference>
<feature type="transmembrane region" description="Helical" evidence="5">
    <location>
        <begin position="7"/>
        <end position="28"/>
    </location>
</feature>
<dbReference type="SUPFAM" id="SSF103473">
    <property type="entry name" value="MFS general substrate transporter"/>
    <property type="match status" value="1"/>
</dbReference>
<dbReference type="PROSITE" id="PS00216">
    <property type="entry name" value="SUGAR_TRANSPORT_1"/>
    <property type="match status" value="1"/>
</dbReference>